<reference evidence="3" key="3">
    <citation type="submission" date="2025-09" db="UniProtKB">
        <authorList>
            <consortium name="Ensembl"/>
        </authorList>
    </citation>
    <scope>IDENTIFICATION</scope>
</reference>
<accession>W5NMB4</accession>
<dbReference type="PANTHER" id="PTHR22639">
    <property type="entry name" value="GAG-RELATED PROTEIN"/>
    <property type="match status" value="1"/>
</dbReference>
<name>W5NMB4_LEPOC</name>
<feature type="domain" description="CCHC-type" evidence="2">
    <location>
        <begin position="112"/>
        <end position="126"/>
    </location>
</feature>
<organism evidence="3 4">
    <name type="scientific">Lepisosteus oculatus</name>
    <name type="common">Spotted gar</name>
    <dbReference type="NCBI Taxonomy" id="7918"/>
    <lineage>
        <taxon>Eukaryota</taxon>
        <taxon>Metazoa</taxon>
        <taxon>Chordata</taxon>
        <taxon>Craniata</taxon>
        <taxon>Vertebrata</taxon>
        <taxon>Euteleostomi</taxon>
        <taxon>Actinopterygii</taxon>
        <taxon>Neopterygii</taxon>
        <taxon>Holostei</taxon>
        <taxon>Semionotiformes</taxon>
        <taxon>Lepisosteidae</taxon>
        <taxon>Lepisosteus</taxon>
    </lineage>
</organism>
<dbReference type="InterPro" id="IPR057811">
    <property type="entry name" value="RBD_ZCCHC3_2nd"/>
</dbReference>
<dbReference type="GeneTree" id="ENSGT00530000063983"/>
<dbReference type="InParanoid" id="W5NMB4"/>
<reference evidence="4" key="1">
    <citation type="submission" date="2011-12" db="EMBL/GenBank/DDBJ databases">
        <title>The Draft Genome of Lepisosteus oculatus.</title>
        <authorList>
            <consortium name="The Broad Institute Genome Assembly &amp; Analysis Group"/>
            <consortium name="Computational R&amp;D Group"/>
            <consortium name="and Sequencing Platform"/>
            <person name="Di Palma F."/>
            <person name="Alfoldi J."/>
            <person name="Johnson J."/>
            <person name="Berlin A."/>
            <person name="Gnerre S."/>
            <person name="Jaffe D."/>
            <person name="MacCallum I."/>
            <person name="Young S."/>
            <person name="Walker B.J."/>
            <person name="Lander E.S."/>
            <person name="Lindblad-Toh K."/>
        </authorList>
    </citation>
    <scope>NUCLEOTIDE SEQUENCE [LARGE SCALE GENOMIC DNA]</scope>
</reference>
<dbReference type="OMA" id="TEHEARD"/>
<evidence type="ECO:0000313" key="4">
    <source>
        <dbReference type="Proteomes" id="UP000018468"/>
    </source>
</evidence>
<dbReference type="Gene3D" id="4.10.60.10">
    <property type="entry name" value="Zinc finger, CCHC-type"/>
    <property type="match status" value="1"/>
</dbReference>
<proteinExistence type="predicted"/>
<protein>
    <recommendedName>
        <fullName evidence="2">CCHC-type domain-containing protein</fullName>
    </recommendedName>
</protein>
<dbReference type="InterPro" id="IPR001878">
    <property type="entry name" value="Znf_CCHC"/>
</dbReference>
<dbReference type="GO" id="GO:0002218">
    <property type="term" value="P:activation of innate immune response"/>
    <property type="evidence" value="ECO:0007669"/>
    <property type="project" value="InterPro"/>
</dbReference>
<keyword evidence="1" id="KW-0863">Zinc-finger</keyword>
<feature type="domain" description="CCHC-type" evidence="2">
    <location>
        <begin position="130"/>
        <end position="144"/>
    </location>
</feature>
<evidence type="ECO:0000256" key="1">
    <source>
        <dbReference type="PROSITE-ProRule" id="PRU00047"/>
    </source>
</evidence>
<dbReference type="PANTHER" id="PTHR22639:SF3">
    <property type="entry name" value="ZINC FINGER CCHC DOMAIN-CONTAINING PROTEIN 3"/>
    <property type="match status" value="1"/>
</dbReference>
<keyword evidence="1" id="KW-0479">Metal-binding</keyword>
<dbReference type="GO" id="GO:0003723">
    <property type="term" value="F:RNA binding"/>
    <property type="evidence" value="ECO:0007669"/>
    <property type="project" value="InterPro"/>
</dbReference>
<reference evidence="3" key="2">
    <citation type="submission" date="2025-08" db="UniProtKB">
        <authorList>
            <consortium name="Ensembl"/>
        </authorList>
    </citation>
    <scope>IDENTIFICATION</scope>
</reference>
<dbReference type="HOGENOM" id="CLU_045922_2_0_1"/>
<dbReference type="GO" id="GO:0003690">
    <property type="term" value="F:double-stranded DNA binding"/>
    <property type="evidence" value="ECO:0007669"/>
    <property type="project" value="InterPro"/>
</dbReference>
<dbReference type="SUPFAM" id="SSF57756">
    <property type="entry name" value="Retrovirus zinc finger-like domains"/>
    <property type="match status" value="1"/>
</dbReference>
<dbReference type="STRING" id="7918.ENSLOCP00000021773"/>
<dbReference type="AlphaFoldDB" id="W5NMB4"/>
<evidence type="ECO:0000259" key="2">
    <source>
        <dbReference type="PROSITE" id="PS50158"/>
    </source>
</evidence>
<dbReference type="InterPro" id="IPR042509">
    <property type="entry name" value="ZCCHC3"/>
</dbReference>
<dbReference type="GO" id="GO:0008270">
    <property type="term" value="F:zinc ion binding"/>
    <property type="evidence" value="ECO:0007669"/>
    <property type="project" value="UniProtKB-KW"/>
</dbReference>
<dbReference type="eggNOG" id="KOG4400">
    <property type="taxonomic scope" value="Eukaryota"/>
</dbReference>
<dbReference type="PROSITE" id="PS50158">
    <property type="entry name" value="ZF_CCHC"/>
    <property type="match status" value="2"/>
</dbReference>
<dbReference type="Proteomes" id="UP000018468">
    <property type="component" value="Unassembled WGS sequence"/>
</dbReference>
<keyword evidence="4" id="KW-1185">Reference proteome</keyword>
<evidence type="ECO:0000313" key="3">
    <source>
        <dbReference type="Ensembl" id="ENSLOCP00000021773.1"/>
    </source>
</evidence>
<keyword evidence="1" id="KW-0862">Zinc</keyword>
<dbReference type="InterPro" id="IPR036875">
    <property type="entry name" value="Znf_CCHC_sf"/>
</dbReference>
<dbReference type="SMART" id="SM00343">
    <property type="entry name" value="ZnF_C2HC"/>
    <property type="match status" value="3"/>
</dbReference>
<sequence>SEVCVKHREEEFMKEFELLGLASDDTRWVIVNMYDPFLSDDDITAFLEMHVESASAPKKIYDRFGYWTGRRQYEVTLKVNKNYEGGFAHPPALFALGGSRGYLFYRDQPPFCRKCHEIGHVEKDCRTTSCTRCGAEGHTKRTCRIKVCSLCGADNHLYRACLRRDLTFVAAEK</sequence>
<dbReference type="Ensembl" id="ENSLOCT00000021810.1">
    <property type="protein sequence ID" value="ENSLOCP00000021773.1"/>
    <property type="gene ID" value="ENSLOCG00000017668.1"/>
</dbReference>
<dbReference type="Pfam" id="PF23058">
    <property type="entry name" value="RBD_ZCCHC3_2nd"/>
    <property type="match status" value="1"/>
</dbReference>